<gene>
    <name evidence="2" type="ORF">Bca52824_020651</name>
</gene>
<protein>
    <submittedName>
        <fullName evidence="2">Uncharacterized protein</fullName>
    </submittedName>
</protein>
<feature type="compositionally biased region" description="Polar residues" evidence="1">
    <location>
        <begin position="1"/>
        <end position="14"/>
    </location>
</feature>
<evidence type="ECO:0000256" key="1">
    <source>
        <dbReference type="SAM" id="MobiDB-lite"/>
    </source>
</evidence>
<evidence type="ECO:0000313" key="3">
    <source>
        <dbReference type="Proteomes" id="UP000886595"/>
    </source>
</evidence>
<dbReference type="AlphaFoldDB" id="A0A8X8AYP2"/>
<accession>A0A8X8AYP2</accession>
<feature type="region of interest" description="Disordered" evidence="1">
    <location>
        <begin position="1"/>
        <end position="30"/>
    </location>
</feature>
<dbReference type="Proteomes" id="UP000886595">
    <property type="component" value="Unassembled WGS sequence"/>
</dbReference>
<dbReference type="EMBL" id="JAAMPC010000004">
    <property type="protein sequence ID" value="KAG2317529.1"/>
    <property type="molecule type" value="Genomic_DNA"/>
</dbReference>
<reference evidence="2 3" key="1">
    <citation type="submission" date="2020-02" db="EMBL/GenBank/DDBJ databases">
        <authorList>
            <person name="Ma Q."/>
            <person name="Huang Y."/>
            <person name="Song X."/>
            <person name="Pei D."/>
        </authorList>
    </citation>
    <scope>NUCLEOTIDE SEQUENCE [LARGE SCALE GENOMIC DNA]</scope>
    <source>
        <strain evidence="2">Sxm20200214</strain>
        <tissue evidence="2">Leaf</tissue>
    </source>
</reference>
<evidence type="ECO:0000313" key="2">
    <source>
        <dbReference type="EMBL" id="KAG2317529.1"/>
    </source>
</evidence>
<proteinExistence type="predicted"/>
<sequence length="62" mass="6666">MATNSFSVGGSVSANKKVESNEKSAKRKRKNRCIGLGCALVKIGPLRSVIIEKALEFNTAKE</sequence>
<organism evidence="2 3">
    <name type="scientific">Brassica carinata</name>
    <name type="common">Ethiopian mustard</name>
    <name type="synonym">Abyssinian cabbage</name>
    <dbReference type="NCBI Taxonomy" id="52824"/>
    <lineage>
        <taxon>Eukaryota</taxon>
        <taxon>Viridiplantae</taxon>
        <taxon>Streptophyta</taxon>
        <taxon>Embryophyta</taxon>
        <taxon>Tracheophyta</taxon>
        <taxon>Spermatophyta</taxon>
        <taxon>Magnoliopsida</taxon>
        <taxon>eudicotyledons</taxon>
        <taxon>Gunneridae</taxon>
        <taxon>Pentapetalae</taxon>
        <taxon>rosids</taxon>
        <taxon>malvids</taxon>
        <taxon>Brassicales</taxon>
        <taxon>Brassicaceae</taxon>
        <taxon>Brassiceae</taxon>
        <taxon>Brassica</taxon>
    </lineage>
</organism>
<name>A0A8X8AYP2_BRACI</name>
<keyword evidence="3" id="KW-1185">Reference proteome</keyword>
<comment type="caution">
    <text evidence="2">The sequence shown here is derived from an EMBL/GenBank/DDBJ whole genome shotgun (WGS) entry which is preliminary data.</text>
</comment>